<dbReference type="AlphaFoldDB" id="A0A9D1UG44"/>
<name>A0A9D1UG44_9FIRM</name>
<dbReference type="Proteomes" id="UP000824205">
    <property type="component" value="Unassembled WGS sequence"/>
</dbReference>
<dbReference type="EMBL" id="DXGE01000011">
    <property type="protein sequence ID" value="HIW85321.1"/>
    <property type="molecule type" value="Genomic_DNA"/>
</dbReference>
<evidence type="ECO:0000313" key="1">
    <source>
        <dbReference type="EMBL" id="HIW85321.1"/>
    </source>
</evidence>
<reference evidence="1" key="1">
    <citation type="journal article" date="2021" name="PeerJ">
        <title>Extensive microbial diversity within the chicken gut microbiome revealed by metagenomics and culture.</title>
        <authorList>
            <person name="Gilroy R."/>
            <person name="Ravi A."/>
            <person name="Getino M."/>
            <person name="Pursley I."/>
            <person name="Horton D.L."/>
            <person name="Alikhan N.F."/>
            <person name="Baker D."/>
            <person name="Gharbi K."/>
            <person name="Hall N."/>
            <person name="Watson M."/>
            <person name="Adriaenssens E.M."/>
            <person name="Foster-Nyarko E."/>
            <person name="Jarju S."/>
            <person name="Secka A."/>
            <person name="Antonio M."/>
            <person name="Oren A."/>
            <person name="Chaudhuri R.R."/>
            <person name="La Ragione R."/>
            <person name="Hildebrand F."/>
            <person name="Pallen M.J."/>
        </authorList>
    </citation>
    <scope>NUCLEOTIDE SEQUENCE</scope>
    <source>
        <strain evidence="1">421</strain>
    </source>
</reference>
<gene>
    <name evidence="1" type="ORF">IAA48_02400</name>
</gene>
<reference evidence="1" key="2">
    <citation type="submission" date="2021-04" db="EMBL/GenBank/DDBJ databases">
        <authorList>
            <person name="Gilroy R."/>
        </authorList>
    </citation>
    <scope>NUCLEOTIDE SEQUENCE</scope>
    <source>
        <strain evidence="1">421</strain>
    </source>
</reference>
<sequence length="187" mass="22446">MNCADFESQLKSMVNQNNLIKNCYEDVIKDYSGFIHVHPNVNFLKITDSEHIAETVNYFINVKHFLDDNLDIGALKTIDKWFDVRRIIWNWQYDTTFFLLSKKIYEETLQKAFPKNYLNEEKVYFVYDELLTSFYSRKENTSEPVRCFTDIYGEKYYLYVKAYPSSLDGDALYYYLSGIEGKWLWHN</sequence>
<organism evidence="1 2">
    <name type="scientific">Candidatus Eubacterium faecipullorum</name>
    <dbReference type="NCBI Taxonomy" id="2838571"/>
    <lineage>
        <taxon>Bacteria</taxon>
        <taxon>Bacillati</taxon>
        <taxon>Bacillota</taxon>
        <taxon>Clostridia</taxon>
        <taxon>Eubacteriales</taxon>
        <taxon>Eubacteriaceae</taxon>
        <taxon>Eubacterium</taxon>
    </lineage>
</organism>
<accession>A0A9D1UG44</accession>
<evidence type="ECO:0000313" key="2">
    <source>
        <dbReference type="Proteomes" id="UP000824205"/>
    </source>
</evidence>
<comment type="caution">
    <text evidence="1">The sequence shown here is derived from an EMBL/GenBank/DDBJ whole genome shotgun (WGS) entry which is preliminary data.</text>
</comment>
<protein>
    <submittedName>
        <fullName evidence="1">Uncharacterized protein</fullName>
    </submittedName>
</protein>
<proteinExistence type="predicted"/>